<dbReference type="SMART" id="SM00237">
    <property type="entry name" value="Calx_beta"/>
    <property type="match status" value="1"/>
</dbReference>
<protein>
    <submittedName>
        <fullName evidence="8">Ig-like domain repeat protein</fullName>
    </submittedName>
</protein>
<evidence type="ECO:0000256" key="2">
    <source>
        <dbReference type="ARBA" id="ARBA00022737"/>
    </source>
</evidence>
<dbReference type="InterPro" id="IPR013783">
    <property type="entry name" value="Ig-like_fold"/>
</dbReference>
<dbReference type="InterPro" id="IPR038081">
    <property type="entry name" value="CalX-like_sf"/>
</dbReference>
<dbReference type="PANTHER" id="PTHR11878:SF65">
    <property type="entry name" value="NA_CA-EXCHANGE PROTEIN, ISOFORM G"/>
    <property type="match status" value="1"/>
</dbReference>
<evidence type="ECO:0000256" key="4">
    <source>
        <dbReference type="ARBA" id="ARBA00023065"/>
    </source>
</evidence>
<keyword evidence="4" id="KW-0406">Ion transport</keyword>
<dbReference type="Pfam" id="PF16640">
    <property type="entry name" value="Big_3_5"/>
    <property type="match status" value="2"/>
</dbReference>
<accession>A0ABV7YPC3</accession>
<evidence type="ECO:0000313" key="9">
    <source>
        <dbReference type="Proteomes" id="UP001595699"/>
    </source>
</evidence>
<dbReference type="Gene3D" id="2.60.40.10">
    <property type="entry name" value="Immunoglobulins"/>
    <property type="match status" value="2"/>
</dbReference>
<proteinExistence type="predicted"/>
<dbReference type="RefSeq" id="WP_205116478.1">
    <property type="nucleotide sequence ID" value="NZ_JAFBCM010000001.1"/>
</dbReference>
<dbReference type="InterPro" id="IPR032109">
    <property type="entry name" value="Big_3_5"/>
</dbReference>
<dbReference type="Gene3D" id="2.60.40.2030">
    <property type="match status" value="1"/>
</dbReference>
<feature type="signal peptide" evidence="6">
    <location>
        <begin position="1"/>
        <end position="40"/>
    </location>
</feature>
<dbReference type="Proteomes" id="UP001595699">
    <property type="component" value="Unassembled WGS sequence"/>
</dbReference>
<dbReference type="EMBL" id="JBHRZH010000041">
    <property type="protein sequence ID" value="MFC3765645.1"/>
    <property type="molecule type" value="Genomic_DNA"/>
</dbReference>
<gene>
    <name evidence="8" type="ORF">ACFOUW_32755</name>
</gene>
<keyword evidence="4" id="KW-0813">Transport</keyword>
<evidence type="ECO:0000256" key="1">
    <source>
        <dbReference type="ARBA" id="ARBA00022729"/>
    </source>
</evidence>
<evidence type="ECO:0000313" key="8">
    <source>
        <dbReference type="EMBL" id="MFC3765645.1"/>
    </source>
</evidence>
<dbReference type="PANTHER" id="PTHR11878">
    <property type="entry name" value="SODIUM/CALCIUM EXCHANGER"/>
    <property type="match status" value="1"/>
</dbReference>
<keyword evidence="1 6" id="KW-0732">Signal</keyword>
<comment type="caution">
    <text evidence="8">The sequence shown here is derived from an EMBL/GenBank/DDBJ whole genome shotgun (WGS) entry which is preliminary data.</text>
</comment>
<dbReference type="Pfam" id="PF03160">
    <property type="entry name" value="Calx-beta"/>
    <property type="match status" value="1"/>
</dbReference>
<evidence type="ECO:0000256" key="6">
    <source>
        <dbReference type="SAM" id="SignalP"/>
    </source>
</evidence>
<sequence length="732" mass="72879">MFRRSSSRTTARRLPVGPRLLVGAALLIPATMVGSPNAAAQEVAVWTGAVSGDWFLPENWQAGQVPAPFTPVLVERVEPHAPVISGADAFAASVQVTGLLTVDPGGALSVTESGVRVERTGVLTLDQASIDGAVSNDGQVVVRGGPSDVSSYDASSGGLLIIDLPSGASSLAVAGEARIGGGRLIATVASSDPPAGTTHRIVTAGTRAGTFAFTETGPYSLRYDDTGVELYVPAATTTSLTSAPHPAAYGQAVELTAVVGPPATGTVRFTDGTTALGEATLDSTGTARFVTSALAVGTHMLTATYGGDAGHAPSTSTPVSQTIDRATTTTSIVADDPDPSAPDEPYTVQVTVTPLAPGRGIPTGPVVVSDDEAASCTIVSLVDGGGTCPLTSTAGVRTLTARYAGDPNFAASVSAAEPHAVQPPVLSIGDVAVAEGRSGRTTATFPVSLDRASTREVSVRFATANGTATAPSDYAALGGSLTFAAGETAKQVTVQVEGDTVDELDESFSVSLSGATGATLGDGTGVGTIRDDDRDGGLTCTASAVALLGSRPVVANPARTPCQVDAKSAVALNVNLGLLRVQAAAPRATTDQTPPMLAGTRPAPGDAAASTAQLATTRISTIGLTIEVGATTSTASARCQARPDGNLAPAYSGSSSIGALKVNGLAVPIGSGPVTIPLLVGTLKLNGTTTTATGVTQRALELRSLLGDVVLGEAHAGVTGTPTHPTGNPCQG</sequence>
<dbReference type="InterPro" id="IPR003644">
    <property type="entry name" value="Calx_beta"/>
</dbReference>
<evidence type="ECO:0000256" key="3">
    <source>
        <dbReference type="ARBA" id="ARBA00022837"/>
    </source>
</evidence>
<evidence type="ECO:0000259" key="7">
    <source>
        <dbReference type="SMART" id="SM00237"/>
    </source>
</evidence>
<feature type="region of interest" description="Disordered" evidence="5">
    <location>
        <begin position="586"/>
        <end position="606"/>
    </location>
</feature>
<name>A0ABV7YPC3_9ACTN</name>
<evidence type="ECO:0000256" key="5">
    <source>
        <dbReference type="SAM" id="MobiDB-lite"/>
    </source>
</evidence>
<reference evidence="9" key="1">
    <citation type="journal article" date="2019" name="Int. J. Syst. Evol. Microbiol.">
        <title>The Global Catalogue of Microorganisms (GCM) 10K type strain sequencing project: providing services to taxonomists for standard genome sequencing and annotation.</title>
        <authorList>
            <consortium name="The Broad Institute Genomics Platform"/>
            <consortium name="The Broad Institute Genome Sequencing Center for Infectious Disease"/>
            <person name="Wu L."/>
            <person name="Ma J."/>
        </authorList>
    </citation>
    <scope>NUCLEOTIDE SEQUENCE [LARGE SCALE GENOMIC DNA]</scope>
    <source>
        <strain evidence="9">CGMCC 4.7241</strain>
    </source>
</reference>
<feature type="domain" description="Calx-beta" evidence="7">
    <location>
        <begin position="415"/>
        <end position="513"/>
    </location>
</feature>
<dbReference type="SUPFAM" id="SSF141072">
    <property type="entry name" value="CalX-like"/>
    <property type="match status" value="1"/>
</dbReference>
<dbReference type="InterPro" id="IPR051171">
    <property type="entry name" value="CaCA"/>
</dbReference>
<feature type="chain" id="PRO_5045141149" evidence="6">
    <location>
        <begin position="41"/>
        <end position="732"/>
    </location>
</feature>
<keyword evidence="2" id="KW-0677">Repeat</keyword>
<keyword evidence="3" id="KW-0106">Calcium</keyword>
<organism evidence="8 9">
    <name type="scientific">Tenggerimyces flavus</name>
    <dbReference type="NCBI Taxonomy" id="1708749"/>
    <lineage>
        <taxon>Bacteria</taxon>
        <taxon>Bacillati</taxon>
        <taxon>Actinomycetota</taxon>
        <taxon>Actinomycetes</taxon>
        <taxon>Propionibacteriales</taxon>
        <taxon>Nocardioidaceae</taxon>
        <taxon>Tenggerimyces</taxon>
    </lineage>
</organism>
<keyword evidence="9" id="KW-1185">Reference proteome</keyword>